<dbReference type="CDD" id="cd01644">
    <property type="entry name" value="RT_pepA17"/>
    <property type="match status" value="1"/>
</dbReference>
<dbReference type="InterPro" id="IPR036397">
    <property type="entry name" value="RNaseH_sf"/>
</dbReference>
<sequence length="1221" mass="138566">MSANTSHLPTNITAKDCAKQFPNVLHESGGKLFCTVCNIVVEHKRKSSLDRHFSTAKHARRMSVQEPTRQVTITEAVARKSIASSEINKSDPFSDGPSVRASNSAEFTHESASLQSLVKSLSVALSVDDQTFLDIMDKEVYVDQANSWVAPLPFCKHRRHLPNNREMALRRLASLRRTLDRCTDMREHFLEFMGKVFENDHAETAPKLEEHQERWYLPLFGVYHPQKPNQIRVVFDSSAKHDGVSLNDVLLSGPDLNNALLGILIRFRKENIAVTADIQQMFYAFVVREDHRDYLRFLWYKDNDLNNNITEYRMKVHKFGNSPSPSVAIYGLRRAAQEYQDEYGTDSKEFVMRNFYVDDGLTSVPTEEEAIDLLQRTQKMLAASNLKLHKIASNSSKVMTAFAPEDLAKDLKDLDFSADPLPLQRSLGLIWNLESDSFGFQVSQEEKPFTKRGILSTVQSINDPLGFVAPITIQGKVLIRELSSREYDWDDPLPPDKQESWKLWRESLLELEKLHFKRSSLPVTNDEDQCHVGFVMGKAKLAPHPAHTVPRLELCAAVLAAEMADTICCEMDIEMHAVRFFTDSRIVLGYIHNTSRRFHVYVANRVNRIRKSSHSQQWQYVATEQNPADHATRPMSVDILRASNWFSGPEFLKSSSGPPQSDSFGLVNPELDVEVRAQVAVNYTKATEGQFSSARFEQFSSWKRLLQAITKLIQVTRTYSKTQKVDAVDARWQAKTVVIRCVQQEFYGEELKCLGDGIQLSKKSSLRKLNPFIDEDGLLRIGGRLTNADLPRDERHPIILPKTHHIASLIVRHYHEDVFHQGRHFTEGAVRSAGVWIVGGKRLVSSVIYNCVTCKKLRGRLMEQKMAPLPADRLTSEPPFTHVSLDVFGPWSIVTRHTRGGSAESKRWAVLFTCMSTRATHIEVLESMSTSSFINALRRFFAIRGSSKQLRSDRGTNFIGACKDLTHEVLTTLMAEVMAILNARPLISVSTDPDNPSILTPAMILTQKITPVTAPPGDFDHKDLHKSQWKQVQCLAESFWKRWRQEYLVTLQKRHKWTDDKPNIQVDDVVLMKDSQAKRNDWPIGLVVKTLPSKDNKVRKVEVKVSDPFSDGPSVRASNSAEFTHESASLQSLVKSLSICEDWVATCTALNIPLSKSDHPAMRKFLFGNVTNGGAIPGFHQLQEKYLGNVYLKEKEALRKCFAKKPVAVIFDYILLQDYSF</sequence>
<dbReference type="InterPro" id="IPR040676">
    <property type="entry name" value="DUF5641"/>
</dbReference>
<dbReference type="InterPro" id="IPR008042">
    <property type="entry name" value="Retrotrans_Pao"/>
</dbReference>
<dbReference type="PANTHER" id="PTHR47331">
    <property type="entry name" value="PHD-TYPE DOMAIN-CONTAINING PROTEIN"/>
    <property type="match status" value="1"/>
</dbReference>
<feature type="domain" description="DUF5641" evidence="1">
    <location>
        <begin position="1027"/>
        <end position="1107"/>
    </location>
</feature>
<proteinExistence type="predicted"/>
<evidence type="ECO:0000313" key="2">
    <source>
        <dbReference type="EMBL" id="KAL0147041.1"/>
    </source>
</evidence>
<reference evidence="2 3" key="1">
    <citation type="submission" date="2024-05" db="EMBL/GenBank/DDBJ databases">
        <title>Genome sequencing and assembly of Indian major carp, Cirrhinus mrigala (Hamilton, 1822).</title>
        <authorList>
            <person name="Mohindra V."/>
            <person name="Chowdhury L.M."/>
            <person name="Lal K."/>
            <person name="Jena J.K."/>
        </authorList>
    </citation>
    <scope>NUCLEOTIDE SEQUENCE [LARGE SCALE GENOMIC DNA]</scope>
    <source>
        <strain evidence="2">CM1030</strain>
        <tissue evidence="2">Blood</tissue>
    </source>
</reference>
<dbReference type="InterPro" id="IPR043502">
    <property type="entry name" value="DNA/RNA_pol_sf"/>
</dbReference>
<dbReference type="AlphaFoldDB" id="A0ABD0ME54"/>
<dbReference type="Proteomes" id="UP001529510">
    <property type="component" value="Unassembled WGS sequence"/>
</dbReference>
<dbReference type="SUPFAM" id="SSF53098">
    <property type="entry name" value="Ribonuclease H-like"/>
    <property type="match status" value="1"/>
</dbReference>
<accession>A0ABD0ME54</accession>
<comment type="caution">
    <text evidence="2">The sequence shown here is derived from an EMBL/GenBank/DDBJ whole genome shotgun (WGS) entry which is preliminary data.</text>
</comment>
<dbReference type="Pfam" id="PF18701">
    <property type="entry name" value="DUF5641"/>
    <property type="match status" value="1"/>
</dbReference>
<dbReference type="PANTHER" id="PTHR47331:SF6">
    <property type="entry name" value="DOUBLECORTIN DOMAIN-CONTAINING PROTEIN"/>
    <property type="match status" value="1"/>
</dbReference>
<dbReference type="InterPro" id="IPR012337">
    <property type="entry name" value="RNaseH-like_sf"/>
</dbReference>
<evidence type="ECO:0000259" key="1">
    <source>
        <dbReference type="Pfam" id="PF18701"/>
    </source>
</evidence>
<dbReference type="SUPFAM" id="SSF56672">
    <property type="entry name" value="DNA/RNA polymerases"/>
    <property type="match status" value="1"/>
</dbReference>
<evidence type="ECO:0000313" key="3">
    <source>
        <dbReference type="Proteomes" id="UP001529510"/>
    </source>
</evidence>
<name>A0ABD0ME54_CIRMR</name>
<organism evidence="2 3">
    <name type="scientific">Cirrhinus mrigala</name>
    <name type="common">Mrigala</name>
    <dbReference type="NCBI Taxonomy" id="683832"/>
    <lineage>
        <taxon>Eukaryota</taxon>
        <taxon>Metazoa</taxon>
        <taxon>Chordata</taxon>
        <taxon>Craniata</taxon>
        <taxon>Vertebrata</taxon>
        <taxon>Euteleostomi</taxon>
        <taxon>Actinopterygii</taxon>
        <taxon>Neopterygii</taxon>
        <taxon>Teleostei</taxon>
        <taxon>Ostariophysi</taxon>
        <taxon>Cypriniformes</taxon>
        <taxon>Cyprinidae</taxon>
        <taxon>Labeoninae</taxon>
        <taxon>Labeonini</taxon>
        <taxon>Cirrhinus</taxon>
    </lineage>
</organism>
<gene>
    <name evidence="2" type="ORF">M9458_057565</name>
</gene>
<keyword evidence="3" id="KW-1185">Reference proteome</keyword>
<dbReference type="GO" id="GO:0006259">
    <property type="term" value="P:DNA metabolic process"/>
    <property type="evidence" value="ECO:0007669"/>
    <property type="project" value="UniProtKB-ARBA"/>
</dbReference>
<dbReference type="EMBL" id="JAMKFB020000831">
    <property type="protein sequence ID" value="KAL0147041.1"/>
    <property type="molecule type" value="Genomic_DNA"/>
</dbReference>
<dbReference type="Pfam" id="PF05380">
    <property type="entry name" value="Peptidase_A17"/>
    <property type="match status" value="2"/>
</dbReference>
<dbReference type="Gene3D" id="3.30.420.10">
    <property type="entry name" value="Ribonuclease H-like superfamily/Ribonuclease H"/>
    <property type="match status" value="1"/>
</dbReference>
<protein>
    <recommendedName>
        <fullName evidence="1">DUF5641 domain-containing protein</fullName>
    </recommendedName>
</protein>